<gene>
    <name evidence="1" type="ORF">A2561_03340</name>
</gene>
<accession>A0A1G2JN26</accession>
<name>A0A1G2JN26_9BACT</name>
<dbReference type="EMBL" id="MHPU01000039">
    <property type="protein sequence ID" value="OGZ87700.1"/>
    <property type="molecule type" value="Genomic_DNA"/>
</dbReference>
<evidence type="ECO:0000313" key="1">
    <source>
        <dbReference type="EMBL" id="OGZ87700.1"/>
    </source>
</evidence>
<reference evidence="1 2" key="1">
    <citation type="journal article" date="2016" name="Nat. Commun.">
        <title>Thousands of microbial genomes shed light on interconnected biogeochemical processes in an aquifer system.</title>
        <authorList>
            <person name="Anantharaman K."/>
            <person name="Brown C.T."/>
            <person name="Hug L.A."/>
            <person name="Sharon I."/>
            <person name="Castelle C.J."/>
            <person name="Probst A.J."/>
            <person name="Thomas B.C."/>
            <person name="Singh A."/>
            <person name="Wilkins M.J."/>
            <person name="Karaoz U."/>
            <person name="Brodie E.L."/>
            <person name="Williams K.H."/>
            <person name="Hubbard S.S."/>
            <person name="Banfield J.F."/>
        </authorList>
    </citation>
    <scope>NUCLEOTIDE SEQUENCE [LARGE SCALE GENOMIC DNA]</scope>
</reference>
<dbReference type="AlphaFoldDB" id="A0A1G2JN26"/>
<comment type="caution">
    <text evidence="1">The sequence shown here is derived from an EMBL/GenBank/DDBJ whole genome shotgun (WGS) entry which is preliminary data.</text>
</comment>
<sequence length="95" mass="11062">MENRENKLTNCRDKIIIDAIRVEEIQCRALDNFGRELTDIELNRLLVCGCDEEELWGARFDLVIRAICEAINNTNNCWKKVDEDYIKSLGEKNGQ</sequence>
<proteinExistence type="predicted"/>
<dbReference type="Proteomes" id="UP000178935">
    <property type="component" value="Unassembled WGS sequence"/>
</dbReference>
<protein>
    <submittedName>
        <fullName evidence="1">Uncharacterized protein</fullName>
    </submittedName>
</protein>
<organism evidence="1 2">
    <name type="scientific">Candidatus Staskawiczbacteria bacterium RIFOXYD1_FULL_32_13</name>
    <dbReference type="NCBI Taxonomy" id="1802234"/>
    <lineage>
        <taxon>Bacteria</taxon>
        <taxon>Candidatus Staskawicziibacteriota</taxon>
    </lineage>
</organism>
<evidence type="ECO:0000313" key="2">
    <source>
        <dbReference type="Proteomes" id="UP000178935"/>
    </source>
</evidence>